<keyword evidence="2" id="KW-1185">Reference proteome</keyword>
<name>A0AAV5X149_9BILA</name>
<reference evidence="1" key="1">
    <citation type="submission" date="2023-10" db="EMBL/GenBank/DDBJ databases">
        <title>Genome assembly of Pristionchus species.</title>
        <authorList>
            <person name="Yoshida K."/>
            <person name="Sommer R.J."/>
        </authorList>
    </citation>
    <scope>NUCLEOTIDE SEQUENCE</scope>
    <source>
        <strain evidence="1">RS5133</strain>
    </source>
</reference>
<sequence>SVFSRRQCLTPYDNGKHALAGNGPYLELFNMESVYDGRHESVRHPLGNIRVFEKSQIVHILPLNETG</sequence>
<dbReference type="EMBL" id="BTSY01000007">
    <property type="protein sequence ID" value="GMT35469.1"/>
    <property type="molecule type" value="Genomic_DNA"/>
</dbReference>
<dbReference type="AlphaFoldDB" id="A0AAV5X149"/>
<dbReference type="Proteomes" id="UP001432322">
    <property type="component" value="Unassembled WGS sequence"/>
</dbReference>
<evidence type="ECO:0000313" key="2">
    <source>
        <dbReference type="Proteomes" id="UP001432322"/>
    </source>
</evidence>
<gene>
    <name evidence="1" type="ORF">PFISCL1PPCAC_26766</name>
</gene>
<feature type="non-terminal residue" evidence="1">
    <location>
        <position position="67"/>
    </location>
</feature>
<evidence type="ECO:0000313" key="1">
    <source>
        <dbReference type="EMBL" id="GMT35469.1"/>
    </source>
</evidence>
<proteinExistence type="predicted"/>
<organism evidence="1 2">
    <name type="scientific">Pristionchus fissidentatus</name>
    <dbReference type="NCBI Taxonomy" id="1538716"/>
    <lineage>
        <taxon>Eukaryota</taxon>
        <taxon>Metazoa</taxon>
        <taxon>Ecdysozoa</taxon>
        <taxon>Nematoda</taxon>
        <taxon>Chromadorea</taxon>
        <taxon>Rhabditida</taxon>
        <taxon>Rhabditina</taxon>
        <taxon>Diplogasteromorpha</taxon>
        <taxon>Diplogasteroidea</taxon>
        <taxon>Neodiplogasteridae</taxon>
        <taxon>Pristionchus</taxon>
    </lineage>
</organism>
<comment type="caution">
    <text evidence="1">The sequence shown here is derived from an EMBL/GenBank/DDBJ whole genome shotgun (WGS) entry which is preliminary data.</text>
</comment>
<accession>A0AAV5X149</accession>
<protein>
    <submittedName>
        <fullName evidence="1">Uncharacterized protein</fullName>
    </submittedName>
</protein>
<feature type="non-terminal residue" evidence="1">
    <location>
        <position position="1"/>
    </location>
</feature>